<evidence type="ECO:0000256" key="4">
    <source>
        <dbReference type="ARBA" id="ARBA00022676"/>
    </source>
</evidence>
<dbReference type="PANTHER" id="PTHR44835">
    <property type="entry name" value="UDP-N-ACETYLGLUCOSAMINE--PEPTIDE N-ACETYLGLUCOSAMINYLTRANSFERASE SPINDLY-RELATED"/>
    <property type="match status" value="1"/>
</dbReference>
<dbReference type="SMART" id="SM00028">
    <property type="entry name" value="TPR"/>
    <property type="match status" value="10"/>
</dbReference>
<feature type="repeat" description="TPR" evidence="8">
    <location>
        <begin position="71"/>
        <end position="104"/>
    </location>
</feature>
<dbReference type="PROSITE" id="PS50005">
    <property type="entry name" value="TPR"/>
    <property type="match status" value="9"/>
</dbReference>
<dbReference type="RefSeq" id="WP_175111880.1">
    <property type="nucleotide sequence ID" value="NZ_CADIKF010000023.1"/>
</dbReference>
<keyword evidence="7 8" id="KW-0802">TPR repeat</keyword>
<accession>A0A6J5E395</accession>
<feature type="repeat" description="TPR" evidence="8">
    <location>
        <begin position="173"/>
        <end position="206"/>
    </location>
</feature>
<dbReference type="SUPFAM" id="SSF53756">
    <property type="entry name" value="UDP-Glycosyltransferase/glycogen phosphorylase"/>
    <property type="match status" value="1"/>
</dbReference>
<dbReference type="SUPFAM" id="SSF48452">
    <property type="entry name" value="TPR-like"/>
    <property type="match status" value="2"/>
</dbReference>
<dbReference type="GO" id="GO:0097363">
    <property type="term" value="F:protein O-acetylglucosaminyltransferase activity"/>
    <property type="evidence" value="ECO:0007669"/>
    <property type="project" value="UniProtKB-EC"/>
</dbReference>
<dbReference type="Gene3D" id="3.40.50.11380">
    <property type="match status" value="1"/>
</dbReference>
<dbReference type="Pfam" id="PF13432">
    <property type="entry name" value="TPR_16"/>
    <property type="match status" value="3"/>
</dbReference>
<feature type="repeat" description="TPR" evidence="8">
    <location>
        <begin position="309"/>
        <end position="342"/>
    </location>
</feature>
<organism evidence="10 11">
    <name type="scientific">Paraburkholderia solisilvae</name>
    <dbReference type="NCBI Taxonomy" id="624376"/>
    <lineage>
        <taxon>Bacteria</taxon>
        <taxon>Pseudomonadati</taxon>
        <taxon>Pseudomonadota</taxon>
        <taxon>Betaproteobacteria</taxon>
        <taxon>Burkholderiales</taxon>
        <taxon>Burkholderiaceae</taxon>
        <taxon>Paraburkholderia</taxon>
    </lineage>
</organism>
<dbReference type="AlphaFoldDB" id="A0A6J5E395"/>
<evidence type="ECO:0000313" key="10">
    <source>
        <dbReference type="EMBL" id="CAB3759555.1"/>
    </source>
</evidence>
<dbReference type="Gene3D" id="1.25.40.10">
    <property type="entry name" value="Tetratricopeptide repeat domain"/>
    <property type="match status" value="5"/>
</dbReference>
<evidence type="ECO:0000256" key="3">
    <source>
        <dbReference type="ARBA" id="ARBA00011970"/>
    </source>
</evidence>
<evidence type="ECO:0000313" key="11">
    <source>
        <dbReference type="Proteomes" id="UP000494329"/>
    </source>
</evidence>
<dbReference type="InterPro" id="IPR011990">
    <property type="entry name" value="TPR-like_helical_dom_sf"/>
</dbReference>
<evidence type="ECO:0000256" key="8">
    <source>
        <dbReference type="PROSITE-ProRule" id="PRU00339"/>
    </source>
</evidence>
<dbReference type="Pfam" id="PF14559">
    <property type="entry name" value="TPR_19"/>
    <property type="match status" value="1"/>
</dbReference>
<protein>
    <recommendedName>
        <fullName evidence="3">protein O-GlcNAc transferase</fullName>
        <ecNumber evidence="3">2.4.1.255</ecNumber>
    </recommendedName>
</protein>
<evidence type="ECO:0000256" key="7">
    <source>
        <dbReference type="ARBA" id="ARBA00022803"/>
    </source>
</evidence>
<keyword evidence="11" id="KW-1185">Reference proteome</keyword>
<dbReference type="Proteomes" id="UP000494329">
    <property type="component" value="Unassembled WGS sequence"/>
</dbReference>
<reference evidence="10 11" key="1">
    <citation type="submission" date="2020-04" db="EMBL/GenBank/DDBJ databases">
        <authorList>
            <person name="De Canck E."/>
        </authorList>
    </citation>
    <scope>NUCLEOTIDE SEQUENCE [LARGE SCALE GENOMIC DNA]</scope>
    <source>
        <strain evidence="10 11">LMG 29739</strain>
    </source>
</reference>
<keyword evidence="6" id="KW-0677">Repeat</keyword>
<sequence>MTVDQTLATAKERHLAGDLPAARALYQHGLVSRPDDVDILLRLGILELQCGAYDAALACLDDAIARAPDVARLHFARGHALAAAQRFADALRAYERVLALDAPSADLLLAIGNALQSLADYPRAIDAYTRAVELEPAHVDAFINLGNCYKQQDAHDAAENAYRRALEIQPHNANALTNLGALLQIRGRVDTAIPLLDAAVRAAPASPYALLNLGVALLERRDFTTAAALLARVLELDADFPEAAYNLGIALHALGKTHEASGCYQRAVARDPAHADAYNNLGNVLKELNDTAGAAAAFDQAIALRPDLVAAHNNAAMLMRTLGRIDEAETRLQRALEIDPHHSVTYNNLATVLKDAGRIDDGIACYREALRCDPENVVAHSNLAYSLTFSAEDAQTPLDECRRWSARHEARYREARRPHAQPGLHDRTRRLRIGYVSPDFRNHCQALFMMPLLSHHDHARFEIYCYASVARPDDITTRLASHADGWRDVRALDDERLAQQIRDDRIDILVDLTMHMADARPLLFARKPAPVQIAWLAYPGTTGIGAIDYRLTDPWLDPPGTDHHYSEQSIRLADSFWCYDPLIDASDASAGSLAVDALPMLQNGYVTFGCLNNPCKLTDHALQLWRGVLHETGDARLLLMAPHGSARARLIERLASHGVDSERVRFVPFQSRADYLRTYHQIDIGLDTFPYNGHTTSLDACWMGVPVVTRVGATAVGRAGLSQSMNLGLSELAAHSDAQFVDIAVRLAHDRPRIARLREGLRARISASPLMDGARFAAQIETAYRSAWARWCDTA</sequence>
<name>A0A6J5E395_9BURK</name>
<keyword evidence="4" id="KW-0328">Glycosyltransferase</keyword>
<feature type="repeat" description="TPR" evidence="8">
    <location>
        <begin position="139"/>
        <end position="172"/>
    </location>
</feature>
<evidence type="ECO:0000256" key="5">
    <source>
        <dbReference type="ARBA" id="ARBA00022679"/>
    </source>
</evidence>
<feature type="domain" description="O-GlcNAc transferase C-terminal" evidence="9">
    <location>
        <begin position="603"/>
        <end position="779"/>
    </location>
</feature>
<proteinExistence type="inferred from homology"/>
<comment type="pathway">
    <text evidence="1">Protein modification; protein glycosylation.</text>
</comment>
<gene>
    <name evidence="10" type="primary">ycf3_2</name>
    <name evidence="10" type="ORF">LMG29739_03184</name>
</gene>
<feature type="repeat" description="TPR" evidence="8">
    <location>
        <begin position="105"/>
        <end position="138"/>
    </location>
</feature>
<dbReference type="PANTHER" id="PTHR44835:SF1">
    <property type="entry name" value="PROTEIN O-GLCNAC TRANSFERASE"/>
    <property type="match status" value="1"/>
</dbReference>
<dbReference type="UniPathway" id="UPA00378"/>
<comment type="similarity">
    <text evidence="2">Belongs to the glycosyltransferase 41 family. O-GlcNAc transferase subfamily.</text>
</comment>
<feature type="repeat" description="TPR" evidence="8">
    <location>
        <begin position="207"/>
        <end position="240"/>
    </location>
</feature>
<feature type="repeat" description="TPR" evidence="8">
    <location>
        <begin position="241"/>
        <end position="274"/>
    </location>
</feature>
<dbReference type="PROSITE" id="PS50293">
    <property type="entry name" value="TPR_REGION"/>
    <property type="match status" value="3"/>
</dbReference>
<evidence type="ECO:0000259" key="9">
    <source>
        <dbReference type="Pfam" id="PF13844"/>
    </source>
</evidence>
<dbReference type="InterPro" id="IPR051939">
    <property type="entry name" value="Glycosyltr_41/O-GlcNAc_trsf"/>
</dbReference>
<dbReference type="InterPro" id="IPR019734">
    <property type="entry name" value="TPR_rpt"/>
</dbReference>
<evidence type="ECO:0000256" key="1">
    <source>
        <dbReference type="ARBA" id="ARBA00004922"/>
    </source>
</evidence>
<dbReference type="Pfam" id="PF13844">
    <property type="entry name" value="Glyco_transf_41"/>
    <property type="match status" value="2"/>
</dbReference>
<evidence type="ECO:0000256" key="2">
    <source>
        <dbReference type="ARBA" id="ARBA00005386"/>
    </source>
</evidence>
<dbReference type="EC" id="2.4.1.255" evidence="3"/>
<evidence type="ECO:0000256" key="6">
    <source>
        <dbReference type="ARBA" id="ARBA00022737"/>
    </source>
</evidence>
<feature type="domain" description="O-GlcNAc transferase C-terminal" evidence="9">
    <location>
        <begin position="426"/>
        <end position="578"/>
    </location>
</feature>
<feature type="repeat" description="TPR" evidence="8">
    <location>
        <begin position="275"/>
        <end position="308"/>
    </location>
</feature>
<dbReference type="Pfam" id="PF13424">
    <property type="entry name" value="TPR_12"/>
    <property type="match status" value="1"/>
</dbReference>
<feature type="repeat" description="TPR" evidence="8">
    <location>
        <begin position="343"/>
        <end position="376"/>
    </location>
</feature>
<dbReference type="EMBL" id="CADIKF010000023">
    <property type="protein sequence ID" value="CAB3759555.1"/>
    <property type="molecule type" value="Genomic_DNA"/>
</dbReference>
<dbReference type="InterPro" id="IPR029489">
    <property type="entry name" value="OGT/SEC/SPY_C"/>
</dbReference>
<dbReference type="Gene3D" id="3.40.50.2000">
    <property type="entry name" value="Glycogen Phosphorylase B"/>
    <property type="match status" value="1"/>
</dbReference>
<keyword evidence="5" id="KW-0808">Transferase</keyword>